<dbReference type="Proteomes" id="UP001578633">
    <property type="component" value="Chromosome 7"/>
</dbReference>
<dbReference type="GeneID" id="96088108"/>
<evidence type="ECO:0000256" key="1">
    <source>
        <dbReference type="SAM" id="SignalP"/>
    </source>
</evidence>
<feature type="signal peptide" evidence="1">
    <location>
        <begin position="1"/>
        <end position="19"/>
    </location>
</feature>
<reference evidence="2 3" key="1">
    <citation type="submission" date="2024-09" db="EMBL/GenBank/DDBJ databases">
        <title>T2T genomes of carrot and Alternaria dauci and their utility for understanding host-pathogen interaction during carrot leaf blight disease.</title>
        <authorList>
            <person name="Liu W."/>
            <person name="Xu S."/>
            <person name="Ou C."/>
            <person name="Liu X."/>
            <person name="Zhuang F."/>
            <person name="Deng X.W."/>
        </authorList>
    </citation>
    <scope>NUCLEOTIDE SEQUENCE [LARGE SCALE GENOMIC DNA]</scope>
    <source>
        <strain evidence="2 3">A2016</strain>
    </source>
</reference>
<organism evidence="2 3">
    <name type="scientific">Alternaria dauci</name>
    <dbReference type="NCBI Taxonomy" id="48095"/>
    <lineage>
        <taxon>Eukaryota</taxon>
        <taxon>Fungi</taxon>
        <taxon>Dikarya</taxon>
        <taxon>Ascomycota</taxon>
        <taxon>Pezizomycotina</taxon>
        <taxon>Dothideomycetes</taxon>
        <taxon>Pleosporomycetidae</taxon>
        <taxon>Pleosporales</taxon>
        <taxon>Pleosporineae</taxon>
        <taxon>Pleosporaceae</taxon>
        <taxon>Alternaria</taxon>
        <taxon>Alternaria sect. Porri</taxon>
    </lineage>
</organism>
<evidence type="ECO:0000313" key="2">
    <source>
        <dbReference type="EMBL" id="KAL1794365.1"/>
    </source>
</evidence>
<dbReference type="RefSeq" id="XP_069304949.1">
    <property type="nucleotide sequence ID" value="XM_069453970.1"/>
</dbReference>
<dbReference type="EMBL" id="JBHGVX010000007">
    <property type="protein sequence ID" value="KAL1794365.1"/>
    <property type="molecule type" value="Genomic_DNA"/>
</dbReference>
<keyword evidence="3" id="KW-1185">Reference proteome</keyword>
<keyword evidence="1" id="KW-0732">Signal</keyword>
<sequence>MKFIDLFVTLCHLLLVTEAVPVEIGERCATPSCHPKDFEVRGRTECDLPSKYTVEWFIENAIERPEPMSCLFYTRGLSRAARRYAKSRPEDEGPPLTTIWDVWPKQYYSKRITTTNPLRCIMQDKEKQVQYYSTMSKAFASMCYVFAIVMDKSIGLDAATANDVNQHGLWFHAEFPTLQRLKQVTMIEAISEDGGKRLKYWTSSDMVATIAHHEDVDDSEKRAETFDYDRDRSTADDLLVEEWDMNT</sequence>
<accession>A0ABR3UDD8</accession>
<name>A0ABR3UDD8_9PLEO</name>
<protein>
    <submittedName>
        <fullName evidence="2">Uncharacterized protein</fullName>
    </submittedName>
</protein>
<comment type="caution">
    <text evidence="2">The sequence shown here is derived from an EMBL/GenBank/DDBJ whole genome shotgun (WGS) entry which is preliminary data.</text>
</comment>
<evidence type="ECO:0000313" key="3">
    <source>
        <dbReference type="Proteomes" id="UP001578633"/>
    </source>
</evidence>
<proteinExistence type="predicted"/>
<gene>
    <name evidence="2" type="ORF">ACET3X_007786</name>
</gene>
<feature type="chain" id="PRO_5047248231" evidence="1">
    <location>
        <begin position="20"/>
        <end position="247"/>
    </location>
</feature>